<sequence>MSAAEAVTDGAAGPDAEFWLVVGTGLSGMRIVGELTEACERLLTGRYAVVRTDELLLGVHGGRLTLHDVGGRPLTAPAVAYARMSSAVLSTDREITLLRHLEAMGTALINPTAAVLACVNKFWHLQQLAVAGLPVPDTRSYADVPLSKVIDAGVPEPCVVKSVRGQQGRRVFLAPDAAMLRAVHGSLRDDSPYVFQRYVAHSHGRDLRVIVVDGRAVAAQIRSATDGGLTSNLALGGTAELCLGRHPAGEELAVRAAEVLGLGVAGVDLLFEPDGGFTICEVNVHVGWRAYMAEVAPAVVAACRDRLDAAGGAGAGAGPGSAGGAPGPVT</sequence>
<dbReference type="PANTHER" id="PTHR21621">
    <property type="entry name" value="RIBOSOMAL PROTEIN S6 MODIFICATION PROTEIN"/>
    <property type="match status" value="1"/>
</dbReference>
<organism evidence="6 7">
    <name type="scientific">Streptomyces albireticuli</name>
    <dbReference type="NCBI Taxonomy" id="1940"/>
    <lineage>
        <taxon>Bacteria</taxon>
        <taxon>Bacillati</taxon>
        <taxon>Actinomycetota</taxon>
        <taxon>Actinomycetes</taxon>
        <taxon>Kitasatosporales</taxon>
        <taxon>Streptomycetaceae</taxon>
        <taxon>Streptomyces</taxon>
    </lineage>
</organism>
<dbReference type="PANTHER" id="PTHR21621:SF0">
    <property type="entry name" value="BETA-CITRYLGLUTAMATE SYNTHASE B-RELATED"/>
    <property type="match status" value="1"/>
</dbReference>
<evidence type="ECO:0000256" key="2">
    <source>
        <dbReference type="ARBA" id="ARBA00022741"/>
    </source>
</evidence>
<evidence type="ECO:0000256" key="1">
    <source>
        <dbReference type="ARBA" id="ARBA00022723"/>
    </source>
</evidence>
<evidence type="ECO:0000256" key="3">
    <source>
        <dbReference type="ARBA" id="ARBA00022840"/>
    </source>
</evidence>
<dbReference type="GO" id="GO:0005524">
    <property type="term" value="F:ATP binding"/>
    <property type="evidence" value="ECO:0007669"/>
    <property type="project" value="UniProtKB-UniRule"/>
</dbReference>
<dbReference type="Gene3D" id="3.40.50.20">
    <property type="match status" value="1"/>
</dbReference>
<dbReference type="InterPro" id="IPR013651">
    <property type="entry name" value="ATP-grasp_RimK-type"/>
</dbReference>
<dbReference type="InterPro" id="IPR011761">
    <property type="entry name" value="ATP-grasp"/>
</dbReference>
<protein>
    <recommendedName>
        <fullName evidence="5">ATP-grasp domain-containing protein</fullName>
    </recommendedName>
</protein>
<dbReference type="RefSeq" id="WP_159395214.1">
    <property type="nucleotide sequence ID" value="NZ_CP021744.1"/>
</dbReference>
<name>A0A1Z2KWU7_9ACTN</name>
<dbReference type="GO" id="GO:0005737">
    <property type="term" value="C:cytoplasm"/>
    <property type="evidence" value="ECO:0007669"/>
    <property type="project" value="TreeGrafter"/>
</dbReference>
<dbReference type="GO" id="GO:0072590">
    <property type="term" value="F:N-acetyl-L-aspartate-L-glutamate ligase activity"/>
    <property type="evidence" value="ECO:0007669"/>
    <property type="project" value="TreeGrafter"/>
</dbReference>
<proteinExistence type="predicted"/>
<keyword evidence="2 4" id="KW-0547">Nucleotide-binding</keyword>
<accession>A0A1Z2KWU7</accession>
<keyword evidence="3 4" id="KW-0067">ATP-binding</keyword>
<dbReference type="EMBL" id="CP021744">
    <property type="protein sequence ID" value="ARZ66523.1"/>
    <property type="molecule type" value="Genomic_DNA"/>
</dbReference>
<dbReference type="OrthoDB" id="3865600at2"/>
<dbReference type="Proteomes" id="UP000195755">
    <property type="component" value="Chromosome"/>
</dbReference>
<dbReference type="KEGG" id="salj:SMD11_0857"/>
<dbReference type="SUPFAM" id="SSF56059">
    <property type="entry name" value="Glutathione synthetase ATP-binding domain-like"/>
    <property type="match status" value="1"/>
</dbReference>
<dbReference type="GO" id="GO:0046872">
    <property type="term" value="F:metal ion binding"/>
    <property type="evidence" value="ECO:0007669"/>
    <property type="project" value="UniProtKB-KW"/>
</dbReference>
<evidence type="ECO:0000259" key="5">
    <source>
        <dbReference type="PROSITE" id="PS50975"/>
    </source>
</evidence>
<dbReference type="AlphaFoldDB" id="A0A1Z2KWU7"/>
<evidence type="ECO:0000313" key="7">
    <source>
        <dbReference type="Proteomes" id="UP000195755"/>
    </source>
</evidence>
<dbReference type="InterPro" id="IPR004666">
    <property type="entry name" value="Rp_bS6_RimK/Lys_biosynth_LsyX"/>
</dbReference>
<reference evidence="6 7" key="1">
    <citation type="submission" date="2017-06" db="EMBL/GenBank/DDBJ databases">
        <title>Streptomyces albireticuli Genome sequencing and assembly.</title>
        <authorList>
            <person name="Wang Y."/>
            <person name="Du B."/>
            <person name="Ding Y."/>
            <person name="Liu H."/>
            <person name="Hou Q."/>
            <person name="Liu K."/>
            <person name="Yao L."/>
            <person name="Wang C."/>
        </authorList>
    </citation>
    <scope>NUCLEOTIDE SEQUENCE [LARGE SCALE GENOMIC DNA]</scope>
    <source>
        <strain evidence="6 7">MDJK11</strain>
    </source>
</reference>
<evidence type="ECO:0000256" key="4">
    <source>
        <dbReference type="PROSITE-ProRule" id="PRU00409"/>
    </source>
</evidence>
<keyword evidence="1" id="KW-0479">Metal-binding</keyword>
<dbReference type="PROSITE" id="PS50975">
    <property type="entry name" value="ATP_GRASP"/>
    <property type="match status" value="1"/>
</dbReference>
<dbReference type="NCBIfam" id="TIGR00768">
    <property type="entry name" value="rimK_fam"/>
    <property type="match status" value="1"/>
</dbReference>
<gene>
    <name evidence="6" type="ORF">SMD11_0857</name>
</gene>
<dbReference type="Pfam" id="PF08443">
    <property type="entry name" value="RimK"/>
    <property type="match status" value="1"/>
</dbReference>
<feature type="domain" description="ATP-grasp" evidence="5">
    <location>
        <begin position="125"/>
        <end position="311"/>
    </location>
</feature>
<evidence type="ECO:0000313" key="6">
    <source>
        <dbReference type="EMBL" id="ARZ66523.1"/>
    </source>
</evidence>
<dbReference type="Gene3D" id="3.30.470.20">
    <property type="entry name" value="ATP-grasp fold, B domain"/>
    <property type="match status" value="1"/>
</dbReference>